<name>B7PUC6_IXOSC</name>
<organism>
    <name type="scientific">Ixodes scapularis</name>
    <name type="common">Black-legged tick</name>
    <name type="synonym">Deer tick</name>
    <dbReference type="NCBI Taxonomy" id="6945"/>
    <lineage>
        <taxon>Eukaryota</taxon>
        <taxon>Metazoa</taxon>
        <taxon>Ecdysozoa</taxon>
        <taxon>Arthropoda</taxon>
        <taxon>Chelicerata</taxon>
        <taxon>Arachnida</taxon>
        <taxon>Acari</taxon>
        <taxon>Parasitiformes</taxon>
        <taxon>Ixodida</taxon>
        <taxon>Ixodoidea</taxon>
        <taxon>Ixodidae</taxon>
        <taxon>Ixodinae</taxon>
        <taxon>Ixodes</taxon>
    </lineage>
</organism>
<dbReference type="InParanoid" id="B7PUC6"/>
<dbReference type="HOGENOM" id="CLU_3071022_0_0_1"/>
<accession>B7PUC6</accession>
<keyword evidence="3" id="KW-1185">Reference proteome</keyword>
<reference evidence="1 3" key="1">
    <citation type="submission" date="2008-03" db="EMBL/GenBank/DDBJ databases">
        <title>Annotation of Ixodes scapularis.</title>
        <authorList>
            <consortium name="Ixodes scapularis Genome Project Consortium"/>
            <person name="Caler E."/>
            <person name="Hannick L.I."/>
            <person name="Bidwell S."/>
            <person name="Joardar V."/>
            <person name="Thiagarajan M."/>
            <person name="Amedeo P."/>
            <person name="Galinsky K.J."/>
            <person name="Schobel S."/>
            <person name="Inman J."/>
            <person name="Hostetler J."/>
            <person name="Miller J."/>
            <person name="Hammond M."/>
            <person name="Megy K."/>
            <person name="Lawson D."/>
            <person name="Kodira C."/>
            <person name="Sutton G."/>
            <person name="Meyer J."/>
            <person name="Hill C.A."/>
            <person name="Birren B."/>
            <person name="Nene V."/>
            <person name="Collins F."/>
            <person name="Alarcon-Chaidez F."/>
            <person name="Wikel S."/>
            <person name="Strausberg R."/>
        </authorList>
    </citation>
    <scope>NUCLEOTIDE SEQUENCE [LARGE SCALE GENOMIC DNA]</scope>
    <source>
        <strain evidence="3">Wikel</strain>
        <strain evidence="1">Wikel colony</strain>
    </source>
</reference>
<dbReference type="EMBL" id="DS791940">
    <property type="protein sequence ID" value="EEC10198.1"/>
    <property type="molecule type" value="Genomic_DNA"/>
</dbReference>
<reference evidence="2" key="2">
    <citation type="submission" date="2020-05" db="UniProtKB">
        <authorList>
            <consortium name="EnsemblMetazoa"/>
        </authorList>
    </citation>
    <scope>IDENTIFICATION</scope>
    <source>
        <strain evidence="2">wikel</strain>
    </source>
</reference>
<gene>
    <name evidence="1" type="ORF">IscW_ISCW008221</name>
</gene>
<evidence type="ECO:0000313" key="1">
    <source>
        <dbReference type="EMBL" id="EEC10198.1"/>
    </source>
</evidence>
<sequence length="53" mass="6121">MRRFKCMHSLKLLFSVDHIQGVMDVRGKFVIRCFFQVACLVPSGVDTMKCGWV</sequence>
<proteinExistence type="predicted"/>
<dbReference type="EMBL" id="ABJB011097437">
    <property type="status" value="NOT_ANNOTATED_CDS"/>
    <property type="molecule type" value="Genomic_DNA"/>
</dbReference>
<evidence type="ECO:0000313" key="2">
    <source>
        <dbReference type="EnsemblMetazoa" id="ISCW008221-PA"/>
    </source>
</evidence>
<dbReference type="VEuPathDB" id="VectorBase:ISCI008221"/>
<dbReference type="Proteomes" id="UP000001555">
    <property type="component" value="Unassembled WGS sequence"/>
</dbReference>
<dbReference type="VEuPathDB" id="VectorBase:ISCW008221"/>
<protein>
    <submittedName>
        <fullName evidence="1 2">Uncharacterized protein</fullName>
    </submittedName>
</protein>
<dbReference type="AlphaFoldDB" id="B7PUC6"/>
<dbReference type="EnsemblMetazoa" id="ISCW008221-RA">
    <property type="protein sequence ID" value="ISCW008221-PA"/>
    <property type="gene ID" value="ISCW008221"/>
</dbReference>
<evidence type="ECO:0000313" key="3">
    <source>
        <dbReference type="Proteomes" id="UP000001555"/>
    </source>
</evidence>
<dbReference type="PaxDb" id="6945-B7PUC6"/>